<evidence type="ECO:0000313" key="1">
    <source>
        <dbReference type="EMBL" id="SEA33457.1"/>
    </source>
</evidence>
<name>A0A1H4AC05_9BACT</name>
<dbReference type="AlphaFoldDB" id="A0A1H4AC05"/>
<dbReference type="Proteomes" id="UP000199656">
    <property type="component" value="Unassembled WGS sequence"/>
</dbReference>
<dbReference type="EMBL" id="FNRL01000005">
    <property type="protein sequence ID" value="SEA33457.1"/>
    <property type="molecule type" value="Genomic_DNA"/>
</dbReference>
<keyword evidence="2" id="KW-1185">Reference proteome</keyword>
<sequence>MFPLPVKRFQQYFRAFKTSL</sequence>
<reference evidence="2" key="1">
    <citation type="submission" date="2016-10" db="EMBL/GenBank/DDBJ databases">
        <authorList>
            <person name="Varghese N."/>
            <person name="Submissions S."/>
        </authorList>
    </citation>
    <scope>NUCLEOTIDE SEQUENCE [LARGE SCALE GENOMIC DNA]</scope>
    <source>
        <strain evidence="2">DSM 23920</strain>
    </source>
</reference>
<organism evidence="1 2">
    <name type="scientific">Chitinophaga terrae</name>
    <name type="common">ex Kim and Jung 2007</name>
    <dbReference type="NCBI Taxonomy" id="408074"/>
    <lineage>
        <taxon>Bacteria</taxon>
        <taxon>Pseudomonadati</taxon>
        <taxon>Bacteroidota</taxon>
        <taxon>Chitinophagia</taxon>
        <taxon>Chitinophagales</taxon>
        <taxon>Chitinophagaceae</taxon>
        <taxon>Chitinophaga</taxon>
    </lineage>
</organism>
<accession>A0A1H4AC05</accession>
<proteinExistence type="predicted"/>
<gene>
    <name evidence="1" type="ORF">SAMN05660909_01593</name>
</gene>
<protein>
    <submittedName>
        <fullName evidence="1">Uncharacterized protein</fullName>
    </submittedName>
</protein>
<evidence type="ECO:0000313" key="2">
    <source>
        <dbReference type="Proteomes" id="UP000199656"/>
    </source>
</evidence>